<gene>
    <name evidence="3" type="ordered locus">Mevan_0687</name>
</gene>
<organism evidence="3 4">
    <name type="scientific">Methanococcus vannielii (strain ATCC 35089 / DSM 1224 / JCM 13029 / OCM 148 / SB)</name>
    <dbReference type="NCBI Taxonomy" id="406327"/>
    <lineage>
        <taxon>Archaea</taxon>
        <taxon>Methanobacteriati</taxon>
        <taxon>Methanobacteriota</taxon>
        <taxon>Methanomada group</taxon>
        <taxon>Methanococci</taxon>
        <taxon>Methanococcales</taxon>
        <taxon>Methanococcaceae</taxon>
        <taxon>Methanococcus</taxon>
    </lineage>
</organism>
<dbReference type="SUPFAM" id="SSF54001">
    <property type="entry name" value="Cysteine proteinases"/>
    <property type="match status" value="1"/>
</dbReference>
<evidence type="ECO:0000256" key="1">
    <source>
        <dbReference type="ARBA" id="ARBA00007458"/>
    </source>
</evidence>
<proteinExistence type="inferred from homology"/>
<dbReference type="HOGENOM" id="CLU_045499_0_0_2"/>
<keyword evidence="4" id="KW-1185">Reference proteome</keyword>
<feature type="domain" description="Transglutaminase-like" evidence="2">
    <location>
        <begin position="73"/>
        <end position="223"/>
    </location>
</feature>
<sequence>MKSNTKKLTYFLVISFLAYSTFSFMHTSFDTADFLNILDKSGLYPVKYTSEKLPKYFFEDSIEVYLSKEELLKTKNISNALKGNSIEESIWNIIIFESENIEYDYEKALLKTPTITYWVNGKIEVNDPYNNTIQTPYETLLKKKGICMDYSLLTASILLNQNYSPIYILNFESKGNPGHAATAVNLYGNYYVIDQHPPILELFSYIDYKKNSENYQIDNITFYRIELRDEKVHYDVGFESVADYNISAEKYESIPSLSRNIMTLFEKNYDISSDSNIIYLDSTTYLPKGYEKGITLKYFFEVTSYDAIFHKQYSDWVFWHIKKDSALNGYRISDYNKIWVKSSHDGKKLTITLNLAKK</sequence>
<comment type="similarity">
    <text evidence="1">Belongs to the UPF0252 family.</text>
</comment>
<evidence type="ECO:0000313" key="4">
    <source>
        <dbReference type="Proteomes" id="UP000001107"/>
    </source>
</evidence>
<reference evidence="3" key="1">
    <citation type="submission" date="2007-06" db="EMBL/GenBank/DDBJ databases">
        <title>Complete sequence of Methanococcus vannielii SB.</title>
        <authorList>
            <consortium name="US DOE Joint Genome Institute"/>
            <person name="Copeland A."/>
            <person name="Lucas S."/>
            <person name="Lapidus A."/>
            <person name="Barry K."/>
            <person name="Glavina del Rio T."/>
            <person name="Dalin E."/>
            <person name="Tice H."/>
            <person name="Pitluck S."/>
            <person name="Chain P."/>
            <person name="Malfatti S."/>
            <person name="Shin M."/>
            <person name="Vergez L."/>
            <person name="Schmutz J."/>
            <person name="Larimer F."/>
            <person name="Land M."/>
            <person name="Hauser L."/>
            <person name="Kyrpides N."/>
            <person name="Anderson I."/>
            <person name="Sieprawska-Lupa M."/>
            <person name="Whitman W.B."/>
            <person name="Richardson P."/>
        </authorList>
    </citation>
    <scope>NUCLEOTIDE SEQUENCE [LARGE SCALE GENOMIC DNA]</scope>
    <source>
        <strain evidence="3">SB</strain>
    </source>
</reference>
<dbReference type="InterPro" id="IPR007562">
    <property type="entry name" value="Transglutaminase-like_domain"/>
</dbReference>
<dbReference type="RefSeq" id="WP_011972495.1">
    <property type="nucleotide sequence ID" value="NC_009634.1"/>
</dbReference>
<evidence type="ECO:0000259" key="2">
    <source>
        <dbReference type="Pfam" id="PF04473"/>
    </source>
</evidence>
<dbReference type="AlphaFoldDB" id="A6UQ21"/>
<dbReference type="EMBL" id="CP000742">
    <property type="protein sequence ID" value="ABR54593.1"/>
    <property type="molecule type" value="Genomic_DNA"/>
</dbReference>
<dbReference type="Pfam" id="PF04473">
    <property type="entry name" value="DUF553"/>
    <property type="match status" value="1"/>
</dbReference>
<name>A6UQ21_METVS</name>
<dbReference type="InterPro" id="IPR038765">
    <property type="entry name" value="Papain-like_cys_pep_sf"/>
</dbReference>
<dbReference type="GeneID" id="5324889"/>
<dbReference type="eggNOG" id="arCOG02164">
    <property type="taxonomic scope" value="Archaea"/>
</dbReference>
<evidence type="ECO:0000313" key="3">
    <source>
        <dbReference type="EMBL" id="ABR54593.1"/>
    </source>
</evidence>
<dbReference type="STRING" id="406327.Mevan_0687"/>
<dbReference type="KEGG" id="mvn:Mevan_0687"/>
<dbReference type="Proteomes" id="UP000001107">
    <property type="component" value="Chromosome"/>
</dbReference>
<dbReference type="Gene3D" id="3.10.620.30">
    <property type="match status" value="1"/>
</dbReference>
<accession>A6UQ21</accession>
<protein>
    <recommendedName>
        <fullName evidence="2">Transglutaminase-like domain-containing protein</fullName>
    </recommendedName>
</protein>